<reference evidence="2" key="1">
    <citation type="journal article" date="2017" name="Nat. Ecol. Evol.">
        <title>Genome expansion and lineage-specific genetic innovations in the forest pathogenic fungi Armillaria.</title>
        <authorList>
            <person name="Sipos G."/>
            <person name="Prasanna A.N."/>
            <person name="Walter M.C."/>
            <person name="O'Connor E."/>
            <person name="Balint B."/>
            <person name="Krizsan K."/>
            <person name="Kiss B."/>
            <person name="Hess J."/>
            <person name="Varga T."/>
            <person name="Slot J."/>
            <person name="Riley R."/>
            <person name="Boka B."/>
            <person name="Rigling D."/>
            <person name="Barry K."/>
            <person name="Lee J."/>
            <person name="Mihaltcheva S."/>
            <person name="LaButti K."/>
            <person name="Lipzen A."/>
            <person name="Waldron R."/>
            <person name="Moloney N.M."/>
            <person name="Sperisen C."/>
            <person name="Kredics L."/>
            <person name="Vagvoelgyi C."/>
            <person name="Patrignani A."/>
            <person name="Fitzpatrick D."/>
            <person name="Nagy I."/>
            <person name="Doyle S."/>
            <person name="Anderson J.B."/>
            <person name="Grigoriev I.V."/>
            <person name="Gueldener U."/>
            <person name="Muensterkoetter M."/>
            <person name="Nagy L.G."/>
        </authorList>
    </citation>
    <scope>NUCLEOTIDE SEQUENCE [LARGE SCALE GENOMIC DNA]</scope>
    <source>
        <strain evidence="2">C18/9</strain>
    </source>
</reference>
<evidence type="ECO:0000313" key="1">
    <source>
        <dbReference type="EMBL" id="SJL10330.1"/>
    </source>
</evidence>
<name>A0A284RNJ5_ARMOS</name>
<organism evidence="1 2">
    <name type="scientific">Armillaria ostoyae</name>
    <name type="common">Armillaria root rot fungus</name>
    <dbReference type="NCBI Taxonomy" id="47428"/>
    <lineage>
        <taxon>Eukaryota</taxon>
        <taxon>Fungi</taxon>
        <taxon>Dikarya</taxon>
        <taxon>Basidiomycota</taxon>
        <taxon>Agaricomycotina</taxon>
        <taxon>Agaricomycetes</taxon>
        <taxon>Agaricomycetidae</taxon>
        <taxon>Agaricales</taxon>
        <taxon>Marasmiineae</taxon>
        <taxon>Physalacriaceae</taxon>
        <taxon>Armillaria</taxon>
    </lineage>
</organism>
<dbReference type="Proteomes" id="UP000219338">
    <property type="component" value="Unassembled WGS sequence"/>
</dbReference>
<sequence>MTPNRGHIIAAGGRCGLLSCRWPPAPHQHITAYRFSERREECPGPLARSSTSATLAANVHAITIIGSKSGASQPDKLTSVSVVRANTVDQT</sequence>
<accession>A0A284RNJ5</accession>
<gene>
    <name evidence="1" type="ORF">ARMOST_13714</name>
</gene>
<keyword evidence="2" id="KW-1185">Reference proteome</keyword>
<dbReference type="EMBL" id="FUEG01000012">
    <property type="protein sequence ID" value="SJL10330.1"/>
    <property type="molecule type" value="Genomic_DNA"/>
</dbReference>
<protein>
    <submittedName>
        <fullName evidence="1">Uncharacterized protein</fullName>
    </submittedName>
</protein>
<proteinExistence type="predicted"/>
<dbReference type="AlphaFoldDB" id="A0A284RNJ5"/>
<evidence type="ECO:0000313" key="2">
    <source>
        <dbReference type="Proteomes" id="UP000219338"/>
    </source>
</evidence>